<sequence>MDANVIASLDPIRLAGARCAECGTTTFPAQADCPRCARRTMNRIELPAEGVLWTWTTQTFQPKAPYAAPSTGFEPFPVGYVDLGDVIVEARLEADPEALRVGTRMRLVPLTLLVDGGQPVIGYAFAPATGGSA</sequence>
<dbReference type="Pfam" id="PF01796">
    <property type="entry name" value="OB_ChsH2_C"/>
    <property type="match status" value="1"/>
</dbReference>
<dbReference type="PANTHER" id="PTHR34075:SF5">
    <property type="entry name" value="BLR3430 PROTEIN"/>
    <property type="match status" value="1"/>
</dbReference>
<evidence type="ECO:0000259" key="2">
    <source>
        <dbReference type="Pfam" id="PF12172"/>
    </source>
</evidence>
<gene>
    <name evidence="3" type="ORF">FCN18_15815</name>
</gene>
<dbReference type="InterPro" id="IPR002878">
    <property type="entry name" value="ChsH2_C"/>
</dbReference>
<evidence type="ECO:0000313" key="3">
    <source>
        <dbReference type="EMBL" id="TKG71010.1"/>
    </source>
</evidence>
<accession>A0ABY2S7D4</accession>
<feature type="domain" description="ChsH2 rubredoxin-like zinc ribbon" evidence="2">
    <location>
        <begin position="11"/>
        <end position="40"/>
    </location>
</feature>
<proteinExistence type="predicted"/>
<organism evidence="3 4">
    <name type="scientific">Prauserella endophytica</name>
    <dbReference type="NCBI Taxonomy" id="1592324"/>
    <lineage>
        <taxon>Bacteria</taxon>
        <taxon>Bacillati</taxon>
        <taxon>Actinomycetota</taxon>
        <taxon>Actinomycetes</taxon>
        <taxon>Pseudonocardiales</taxon>
        <taxon>Pseudonocardiaceae</taxon>
        <taxon>Prauserella</taxon>
        <taxon>Prauserella coralliicola group</taxon>
    </lineage>
</organism>
<dbReference type="Pfam" id="PF12172">
    <property type="entry name" value="zf-ChsH2"/>
    <property type="match status" value="1"/>
</dbReference>
<dbReference type="EMBL" id="SWMS01000007">
    <property type="protein sequence ID" value="TKG71010.1"/>
    <property type="molecule type" value="Genomic_DNA"/>
</dbReference>
<dbReference type="InterPro" id="IPR052513">
    <property type="entry name" value="Thioester_dehydratase-like"/>
</dbReference>
<dbReference type="InterPro" id="IPR022002">
    <property type="entry name" value="ChsH2_Znr"/>
</dbReference>
<keyword evidence="4" id="KW-1185">Reference proteome</keyword>
<comment type="caution">
    <text evidence="3">The sequence shown here is derived from an EMBL/GenBank/DDBJ whole genome shotgun (WGS) entry which is preliminary data.</text>
</comment>
<feature type="domain" description="ChsH2 C-terminal OB-fold" evidence="1">
    <location>
        <begin position="45"/>
        <end position="108"/>
    </location>
</feature>
<dbReference type="PANTHER" id="PTHR34075">
    <property type="entry name" value="BLR3430 PROTEIN"/>
    <property type="match status" value="1"/>
</dbReference>
<dbReference type="SUPFAM" id="SSF50249">
    <property type="entry name" value="Nucleic acid-binding proteins"/>
    <property type="match status" value="1"/>
</dbReference>
<dbReference type="InterPro" id="IPR012340">
    <property type="entry name" value="NA-bd_OB-fold"/>
</dbReference>
<protein>
    <recommendedName>
        <fullName evidence="5">DNA-binding protein</fullName>
    </recommendedName>
</protein>
<dbReference type="Gene3D" id="6.10.30.10">
    <property type="match status" value="1"/>
</dbReference>
<reference evidence="3 4" key="1">
    <citation type="journal article" date="2015" name="Antonie Van Leeuwenhoek">
        <title>Prauserella endophytica sp. nov., an endophytic actinobacterium isolated from Tamarix taklamakanensis.</title>
        <authorList>
            <person name="Liu J.M."/>
            <person name="Habden X."/>
            <person name="Guo L."/>
            <person name="Tuo L."/>
            <person name="Jiang Z.K."/>
            <person name="Liu S.W."/>
            <person name="Liu X.F."/>
            <person name="Chen L."/>
            <person name="Li R.F."/>
            <person name="Zhang Y.Q."/>
            <person name="Sun C.H."/>
        </authorList>
    </citation>
    <scope>NUCLEOTIDE SEQUENCE [LARGE SCALE GENOMIC DNA]</scope>
    <source>
        <strain evidence="3 4">CGMCC 4.7182</strain>
    </source>
</reference>
<evidence type="ECO:0000259" key="1">
    <source>
        <dbReference type="Pfam" id="PF01796"/>
    </source>
</evidence>
<name>A0ABY2S7D4_9PSEU</name>
<dbReference type="Proteomes" id="UP000309992">
    <property type="component" value="Unassembled WGS sequence"/>
</dbReference>
<evidence type="ECO:0000313" key="4">
    <source>
        <dbReference type="Proteomes" id="UP000309992"/>
    </source>
</evidence>
<evidence type="ECO:0008006" key="5">
    <source>
        <dbReference type="Google" id="ProtNLM"/>
    </source>
</evidence>